<reference evidence="2 3" key="1">
    <citation type="journal article" date="2019" name="Nat. Ecol. Evol.">
        <title>Megaphylogeny resolves global patterns of mushroom evolution.</title>
        <authorList>
            <person name="Varga T."/>
            <person name="Krizsan K."/>
            <person name="Foldi C."/>
            <person name="Dima B."/>
            <person name="Sanchez-Garcia M."/>
            <person name="Sanchez-Ramirez S."/>
            <person name="Szollosi G.J."/>
            <person name="Szarkandi J.G."/>
            <person name="Papp V."/>
            <person name="Albert L."/>
            <person name="Andreopoulos W."/>
            <person name="Angelini C."/>
            <person name="Antonin V."/>
            <person name="Barry K.W."/>
            <person name="Bougher N.L."/>
            <person name="Buchanan P."/>
            <person name="Buyck B."/>
            <person name="Bense V."/>
            <person name="Catcheside P."/>
            <person name="Chovatia M."/>
            <person name="Cooper J."/>
            <person name="Damon W."/>
            <person name="Desjardin D."/>
            <person name="Finy P."/>
            <person name="Geml J."/>
            <person name="Haridas S."/>
            <person name="Hughes K."/>
            <person name="Justo A."/>
            <person name="Karasinski D."/>
            <person name="Kautmanova I."/>
            <person name="Kiss B."/>
            <person name="Kocsube S."/>
            <person name="Kotiranta H."/>
            <person name="LaButti K.M."/>
            <person name="Lechner B.E."/>
            <person name="Liimatainen K."/>
            <person name="Lipzen A."/>
            <person name="Lukacs Z."/>
            <person name="Mihaltcheva S."/>
            <person name="Morgado L.N."/>
            <person name="Niskanen T."/>
            <person name="Noordeloos M.E."/>
            <person name="Ohm R.A."/>
            <person name="Ortiz-Santana B."/>
            <person name="Ovrebo C."/>
            <person name="Racz N."/>
            <person name="Riley R."/>
            <person name="Savchenko A."/>
            <person name="Shiryaev A."/>
            <person name="Soop K."/>
            <person name="Spirin V."/>
            <person name="Szebenyi C."/>
            <person name="Tomsovsky M."/>
            <person name="Tulloss R.E."/>
            <person name="Uehling J."/>
            <person name="Grigoriev I.V."/>
            <person name="Vagvolgyi C."/>
            <person name="Papp T."/>
            <person name="Martin F.M."/>
            <person name="Miettinen O."/>
            <person name="Hibbett D.S."/>
            <person name="Nagy L.G."/>
        </authorList>
    </citation>
    <scope>NUCLEOTIDE SEQUENCE [LARGE SCALE GENOMIC DNA]</scope>
    <source>
        <strain evidence="2 3">CBS 309.79</strain>
    </source>
</reference>
<evidence type="ECO:0000256" key="1">
    <source>
        <dbReference type="SAM" id="MobiDB-lite"/>
    </source>
</evidence>
<dbReference type="InterPro" id="IPR032675">
    <property type="entry name" value="LRR_dom_sf"/>
</dbReference>
<gene>
    <name evidence="2" type="ORF">BDV98DRAFT_560296</name>
</gene>
<feature type="compositionally biased region" description="Low complexity" evidence="1">
    <location>
        <begin position="162"/>
        <end position="171"/>
    </location>
</feature>
<dbReference type="InterPro" id="IPR036047">
    <property type="entry name" value="F-box-like_dom_sf"/>
</dbReference>
<evidence type="ECO:0000313" key="2">
    <source>
        <dbReference type="EMBL" id="TFL05594.1"/>
    </source>
</evidence>
<sequence length="557" mass="63188">MDQDITSKLPSELISHIFTLGLPSNPAPASTHTPLLVSSVCQRWRNIAIYTPGLWTQIYHSPRLDETSVPRHPVRQAQIVCWLRRSQTQPLQINMRFGRLEELAFLTLALCAVRRWKTVVLDFLESAAPRVRNGHEVARGSLLPWYFHQFDEESEDDDDAYSESSDLSSASNGSNVESEFDDDERAFVQVPFTGTVTPSSEYTTASTLQLVVPKLRSLQVYFSVSWPALDMQLARIANCAPALRELHWRGLHQYLTPFTHDVLRYLDILHDPLMNQSGKVWDVIRSARSLETLVLREYALVVGAKQVLTFSSLWRLCLKMDVESSFSPLIDLLTLPNLKVLELEVSEWSSERVIGLLDRSECSLEAFRLVDIRGPLSLNDLIDFPSMITVLGENALHEVEVLEVGYSQITDTTVEPLGLTGIDDNTVRFLRSGFSSTGTGTLDKTKQGTPSVPPCPKLRQLRLAQGFISDLDPKLFEEMLETRYKHGLKLEINLGLWLWEAQWPKPLDLTRLYKLHQEGVFTLTVEQVGDLTGVEWFREGKVVSMPVLKEEYALKHE</sequence>
<name>A0A5C3R417_9AGAR</name>
<dbReference type="SUPFAM" id="SSF81383">
    <property type="entry name" value="F-box domain"/>
    <property type="match status" value="1"/>
</dbReference>
<proteinExistence type="predicted"/>
<keyword evidence="3" id="KW-1185">Reference proteome</keyword>
<accession>A0A5C3R417</accession>
<dbReference type="Proteomes" id="UP000305067">
    <property type="component" value="Unassembled WGS sequence"/>
</dbReference>
<dbReference type="SUPFAM" id="SSF52047">
    <property type="entry name" value="RNI-like"/>
    <property type="match status" value="1"/>
</dbReference>
<evidence type="ECO:0000313" key="3">
    <source>
        <dbReference type="Proteomes" id="UP000305067"/>
    </source>
</evidence>
<feature type="region of interest" description="Disordered" evidence="1">
    <location>
        <begin position="156"/>
        <end position="181"/>
    </location>
</feature>
<dbReference type="EMBL" id="ML178816">
    <property type="protein sequence ID" value="TFL05594.1"/>
    <property type="molecule type" value="Genomic_DNA"/>
</dbReference>
<protein>
    <submittedName>
        <fullName evidence="2">Uncharacterized protein</fullName>
    </submittedName>
</protein>
<dbReference type="Gene3D" id="1.20.1280.50">
    <property type="match status" value="1"/>
</dbReference>
<dbReference type="Gene3D" id="3.80.10.10">
    <property type="entry name" value="Ribonuclease Inhibitor"/>
    <property type="match status" value="1"/>
</dbReference>
<dbReference type="OrthoDB" id="3357519at2759"/>
<dbReference type="AlphaFoldDB" id="A0A5C3R417"/>
<organism evidence="2 3">
    <name type="scientific">Pterulicium gracile</name>
    <dbReference type="NCBI Taxonomy" id="1884261"/>
    <lineage>
        <taxon>Eukaryota</taxon>
        <taxon>Fungi</taxon>
        <taxon>Dikarya</taxon>
        <taxon>Basidiomycota</taxon>
        <taxon>Agaricomycotina</taxon>
        <taxon>Agaricomycetes</taxon>
        <taxon>Agaricomycetidae</taxon>
        <taxon>Agaricales</taxon>
        <taxon>Pleurotineae</taxon>
        <taxon>Pterulaceae</taxon>
        <taxon>Pterulicium</taxon>
    </lineage>
</organism>